<reference evidence="2" key="1">
    <citation type="submission" date="2016-11" db="EMBL/GenBank/DDBJ databases">
        <authorList>
            <person name="Varghese N."/>
            <person name="Submissions S."/>
        </authorList>
    </citation>
    <scope>NUCLEOTIDE SEQUENCE [LARGE SCALE GENOMIC DNA]</scope>
    <source>
        <strain evidence="2">DSM 3071</strain>
    </source>
</reference>
<dbReference type="STRING" id="1121131.SAMN02745229_04086"/>
<name>A0A1M6GGD1_BUTFI</name>
<accession>A0A1M6GGD1</accession>
<dbReference type="Proteomes" id="UP000184278">
    <property type="component" value="Unassembled WGS sequence"/>
</dbReference>
<protein>
    <recommendedName>
        <fullName evidence="3">Transposase, YhgA-like</fullName>
    </recommendedName>
</protein>
<evidence type="ECO:0000313" key="1">
    <source>
        <dbReference type="EMBL" id="SHJ08992.1"/>
    </source>
</evidence>
<sequence>MEKVEEFPANREHKDRLFKVVFSKKEALLNLYNAVNGTEYDNPEDIEINTIEDFLYMTMKNDVSFLFTETMNLYEHQSTVNPNIPFRGLIYLAKLYQKTVFDKADFYGSKLVKIPTPQFVVFYNGCKDEPDKKILKLSEAFSGEGKYRSALECEATVLNINYKHNKELMDKCKELRDYAILIDKIRRNQAKGLSLNDAIDVAIDECINEGVMRDVLTNHRQEAKEMLFTEYDEKKHIKNEKKISFEDGIDIMSSLYNKLEELNRLDDYGRAMKDPEYRKLLLDEIFPDRDKFDDMI</sequence>
<dbReference type="AlphaFoldDB" id="A0A1M6GGD1"/>
<gene>
    <name evidence="1" type="ORF">SAMN02745229_04086</name>
</gene>
<keyword evidence="2" id="KW-1185">Reference proteome</keyword>
<evidence type="ECO:0008006" key="3">
    <source>
        <dbReference type="Google" id="ProtNLM"/>
    </source>
</evidence>
<organism evidence="1 2">
    <name type="scientific">Butyrivibrio fibrisolvens DSM 3071</name>
    <dbReference type="NCBI Taxonomy" id="1121131"/>
    <lineage>
        <taxon>Bacteria</taxon>
        <taxon>Bacillati</taxon>
        <taxon>Bacillota</taxon>
        <taxon>Clostridia</taxon>
        <taxon>Lachnospirales</taxon>
        <taxon>Lachnospiraceae</taxon>
        <taxon>Butyrivibrio</taxon>
    </lineage>
</organism>
<evidence type="ECO:0000313" key="2">
    <source>
        <dbReference type="Proteomes" id="UP000184278"/>
    </source>
</evidence>
<proteinExistence type="predicted"/>
<dbReference type="GeneID" id="89509484"/>
<dbReference type="RefSeq" id="WP_073390518.1">
    <property type="nucleotide sequence ID" value="NZ_FQXK01000065.1"/>
</dbReference>
<dbReference type="EMBL" id="FQXK01000065">
    <property type="protein sequence ID" value="SHJ08992.1"/>
    <property type="molecule type" value="Genomic_DNA"/>
</dbReference>
<dbReference type="OrthoDB" id="9798384at2"/>